<keyword evidence="2" id="KW-0614">Plasmid</keyword>
<accession>A0A249MZK2</accession>
<organism evidence="2 4">
    <name type="scientific">Sphingobium xenophagum</name>
    <dbReference type="NCBI Taxonomy" id="121428"/>
    <lineage>
        <taxon>Bacteria</taxon>
        <taxon>Pseudomonadati</taxon>
        <taxon>Pseudomonadota</taxon>
        <taxon>Alphaproteobacteria</taxon>
        <taxon>Sphingomonadales</taxon>
        <taxon>Sphingomonadaceae</taxon>
        <taxon>Sphingobium</taxon>
    </lineage>
</organism>
<proteinExistence type="predicted"/>
<evidence type="ECO:0000256" key="1">
    <source>
        <dbReference type="SAM" id="MobiDB-lite"/>
    </source>
</evidence>
<dbReference type="RefSeq" id="WP_017184757.1">
    <property type="nucleotide sequence ID" value="NZ_BBQY01000005.1"/>
</dbReference>
<sequence length="133" mass="14104">MDVQLLAGIERICSLPEHQLEVELGKLLEGRAPMATITIRAARDSFTKLLARARDGSVQLVGKDKGEQTVILSVAALANVIKAAAGGISAGEFLAATQFQPSRGKLVHVESDDDSSQEFTVRSGEASWQQASA</sequence>
<keyword evidence="5" id="KW-1185">Reference proteome</keyword>
<dbReference type="EMBL" id="BBQY01000005">
    <property type="protein sequence ID" value="GBH30726.1"/>
    <property type="molecule type" value="Genomic_DNA"/>
</dbReference>
<accession>A0A401J274</accession>
<evidence type="ECO:0000313" key="5">
    <source>
        <dbReference type="Proteomes" id="UP000290975"/>
    </source>
</evidence>
<reference evidence="3 5" key="1">
    <citation type="submission" date="2014-12" db="EMBL/GenBank/DDBJ databases">
        <title>Whole genome sequencing of Sphingobium xenophagum OW59.</title>
        <authorList>
            <person name="Ohta Y."/>
            <person name="Nishi S."/>
            <person name="Hatada Y."/>
        </authorList>
    </citation>
    <scope>NUCLEOTIDE SEQUENCE [LARGE SCALE GENOMIC DNA]</scope>
    <source>
        <strain evidence="3 5">OW59</strain>
    </source>
</reference>
<dbReference type="AlphaFoldDB" id="A0A249MZK2"/>
<dbReference type="KEGG" id="shyd:CJD35_19840"/>
<gene>
    <name evidence="2" type="ORF">CJD35_19840</name>
    <name evidence="3" type="ORF">MBESOW_P1981</name>
</gene>
<evidence type="ECO:0000313" key="2">
    <source>
        <dbReference type="EMBL" id="ASY46748.1"/>
    </source>
</evidence>
<reference evidence="2 4" key="2">
    <citation type="submission" date="2017-08" db="EMBL/GenBank/DDBJ databases">
        <title>Whole Genome Sequence of Sphingobium hydrophobicum C1: Insights into Adaption to the Electronic-waste Contaminated Sediment.</title>
        <authorList>
            <person name="Song D."/>
            <person name="Chen X."/>
            <person name="Xu M."/>
        </authorList>
    </citation>
    <scope>NUCLEOTIDE SEQUENCE [LARGE SCALE GENOMIC DNA]</scope>
    <source>
        <strain evidence="2 4">C1</strain>
        <plasmid evidence="2 4">p2</plasmid>
    </source>
</reference>
<evidence type="ECO:0000313" key="3">
    <source>
        <dbReference type="EMBL" id="GBH30726.1"/>
    </source>
</evidence>
<dbReference type="Proteomes" id="UP000217141">
    <property type="component" value="Plasmid p2"/>
</dbReference>
<evidence type="ECO:0000313" key="4">
    <source>
        <dbReference type="Proteomes" id="UP000217141"/>
    </source>
</evidence>
<geneLocation type="plasmid" evidence="2 4">
    <name>p2</name>
</geneLocation>
<dbReference type="EMBL" id="CP022748">
    <property type="protein sequence ID" value="ASY46748.1"/>
    <property type="molecule type" value="Genomic_DNA"/>
</dbReference>
<feature type="region of interest" description="Disordered" evidence="1">
    <location>
        <begin position="106"/>
        <end position="133"/>
    </location>
</feature>
<dbReference type="Proteomes" id="UP000290975">
    <property type="component" value="Unassembled WGS sequence"/>
</dbReference>
<dbReference type="STRING" id="1192759.GCA_000277525_04003"/>
<name>A0A249MZK2_SPHXE</name>
<protein>
    <submittedName>
        <fullName evidence="2">Uncharacterized protein</fullName>
    </submittedName>
</protein>